<evidence type="ECO:0000313" key="3">
    <source>
        <dbReference type="EMBL" id="NES09032.1"/>
    </source>
</evidence>
<evidence type="ECO:0008006" key="5">
    <source>
        <dbReference type="Google" id="ProtNLM"/>
    </source>
</evidence>
<sequence length="80" mass="8430">MLHFKSIGTPLVLALALFAISGCEQAEKSAQQVLNQAAQSAKDAIDKTNEAAQQALSEATGSQAQKKPSDTERDDSAQDI</sequence>
<feature type="signal peptide" evidence="2">
    <location>
        <begin position="1"/>
        <end position="26"/>
    </location>
</feature>
<dbReference type="PROSITE" id="PS51257">
    <property type="entry name" value="PROKAR_LIPOPROTEIN"/>
    <property type="match status" value="1"/>
</dbReference>
<organism evidence="3 4">
    <name type="scientific">Pseudomonas laurentiana</name>
    <dbReference type="NCBI Taxonomy" id="2364649"/>
    <lineage>
        <taxon>Bacteria</taxon>
        <taxon>Pseudomonadati</taxon>
        <taxon>Pseudomonadota</taxon>
        <taxon>Gammaproteobacteria</taxon>
        <taxon>Pseudomonadales</taxon>
        <taxon>Pseudomonadaceae</taxon>
        <taxon>Pseudomonas</taxon>
    </lineage>
</organism>
<gene>
    <name evidence="3" type="ORF">G3O07_03675</name>
</gene>
<name>A0A6I5RLR9_9PSED</name>
<keyword evidence="2" id="KW-0732">Signal</keyword>
<evidence type="ECO:0000256" key="2">
    <source>
        <dbReference type="SAM" id="SignalP"/>
    </source>
</evidence>
<dbReference type="AlphaFoldDB" id="A0A6I5RLR9"/>
<reference evidence="3 4" key="1">
    <citation type="submission" date="2020-02" db="EMBL/GenBank/DDBJ databases">
        <title>Broccoli isolated Pseudomonas sp.</title>
        <authorList>
            <person name="Fujikawa T."/>
            <person name="Sawada H."/>
        </authorList>
    </citation>
    <scope>NUCLEOTIDE SEQUENCE [LARGE SCALE GENOMIC DNA]</scope>
    <source>
        <strain evidence="3 4">JCM 32154</strain>
    </source>
</reference>
<dbReference type="EMBL" id="JAAHBT010000031">
    <property type="protein sequence ID" value="NES09032.1"/>
    <property type="molecule type" value="Genomic_DNA"/>
</dbReference>
<keyword evidence="4" id="KW-1185">Reference proteome</keyword>
<feature type="compositionally biased region" description="Polar residues" evidence="1">
    <location>
        <begin position="50"/>
        <end position="66"/>
    </location>
</feature>
<protein>
    <recommendedName>
        <fullName evidence="5">Lipoprotein</fullName>
    </recommendedName>
</protein>
<feature type="compositionally biased region" description="Basic and acidic residues" evidence="1">
    <location>
        <begin position="67"/>
        <end position="80"/>
    </location>
</feature>
<feature type="chain" id="PRO_5026213119" description="Lipoprotein" evidence="2">
    <location>
        <begin position="27"/>
        <end position="80"/>
    </location>
</feature>
<evidence type="ECO:0000256" key="1">
    <source>
        <dbReference type="SAM" id="MobiDB-lite"/>
    </source>
</evidence>
<comment type="caution">
    <text evidence="3">The sequence shown here is derived from an EMBL/GenBank/DDBJ whole genome shotgun (WGS) entry which is preliminary data.</text>
</comment>
<proteinExistence type="predicted"/>
<feature type="region of interest" description="Disordered" evidence="1">
    <location>
        <begin position="44"/>
        <end position="80"/>
    </location>
</feature>
<accession>A0A6I5RLR9</accession>
<evidence type="ECO:0000313" key="4">
    <source>
        <dbReference type="Proteomes" id="UP000471751"/>
    </source>
</evidence>
<dbReference type="Proteomes" id="UP000471751">
    <property type="component" value="Unassembled WGS sequence"/>
</dbReference>
<dbReference type="RefSeq" id="WP_163932685.1">
    <property type="nucleotide sequence ID" value="NZ_BMQU01000016.1"/>
</dbReference>